<evidence type="ECO:0000256" key="3">
    <source>
        <dbReference type="ARBA" id="ARBA00023239"/>
    </source>
</evidence>
<gene>
    <name evidence="5" type="ORF">SBRCBS47491_002467</name>
</gene>
<evidence type="ECO:0000256" key="1">
    <source>
        <dbReference type="ARBA" id="ARBA00005568"/>
    </source>
</evidence>
<feature type="domain" description="HpcH/HpaI aldolase/citrate lyase" evidence="4">
    <location>
        <begin position="14"/>
        <end position="246"/>
    </location>
</feature>
<dbReference type="EMBL" id="CAWUHC010000014">
    <property type="protein sequence ID" value="CAK7215382.1"/>
    <property type="molecule type" value="Genomic_DNA"/>
</dbReference>
<dbReference type="InterPro" id="IPR015813">
    <property type="entry name" value="Pyrv/PenolPyrv_kinase-like_dom"/>
</dbReference>
<organism evidence="5 6">
    <name type="scientific">Sporothrix bragantina</name>
    <dbReference type="NCBI Taxonomy" id="671064"/>
    <lineage>
        <taxon>Eukaryota</taxon>
        <taxon>Fungi</taxon>
        <taxon>Dikarya</taxon>
        <taxon>Ascomycota</taxon>
        <taxon>Pezizomycotina</taxon>
        <taxon>Sordariomycetes</taxon>
        <taxon>Sordariomycetidae</taxon>
        <taxon>Ophiostomatales</taxon>
        <taxon>Ophiostomataceae</taxon>
        <taxon>Sporothrix</taxon>
    </lineage>
</organism>
<comment type="caution">
    <text evidence="5">The sequence shown here is derived from an EMBL/GenBank/DDBJ whole genome shotgun (WGS) entry which is preliminary data.</text>
</comment>
<evidence type="ECO:0000256" key="2">
    <source>
        <dbReference type="ARBA" id="ARBA00022723"/>
    </source>
</evidence>
<evidence type="ECO:0000259" key="4">
    <source>
        <dbReference type="Pfam" id="PF03328"/>
    </source>
</evidence>
<dbReference type="PANTHER" id="PTHR30502">
    <property type="entry name" value="2-KETO-3-DEOXY-L-RHAMNONATE ALDOLASE"/>
    <property type="match status" value="1"/>
</dbReference>
<dbReference type="InterPro" id="IPR005000">
    <property type="entry name" value="Aldolase/citrate-lyase_domain"/>
</dbReference>
<accession>A0ABP0B716</accession>
<protein>
    <recommendedName>
        <fullName evidence="4">HpcH/HpaI aldolase/citrate lyase domain-containing protein</fullName>
    </recommendedName>
</protein>
<dbReference type="Proteomes" id="UP001642406">
    <property type="component" value="Unassembled WGS sequence"/>
</dbReference>
<dbReference type="Pfam" id="PF03328">
    <property type="entry name" value="HpcH_HpaI"/>
    <property type="match status" value="1"/>
</dbReference>
<keyword evidence="2" id="KW-0479">Metal-binding</keyword>
<dbReference type="InterPro" id="IPR050251">
    <property type="entry name" value="HpcH-HpaI_aldolase"/>
</dbReference>
<dbReference type="InterPro" id="IPR040442">
    <property type="entry name" value="Pyrv_kinase-like_dom_sf"/>
</dbReference>
<evidence type="ECO:0000313" key="5">
    <source>
        <dbReference type="EMBL" id="CAK7215382.1"/>
    </source>
</evidence>
<sequence length="264" mass="27496">MSFVDRTRSRVLLGAYLAIESVYSAHLMGRAGFDWMLIDMEHSPLSARDSTALVHALAVGSHGRCASLVRIPALGVEWVKWALDAGAAGIVAPMVQSAAEAEQLVRFARYPAGGGQRSFGPFNAPWADLGEDSDVPKYFSKTAGDVAVVAMIESRAGVDNAEAILGTPGISGVFVGPVDLRLSMGLAGADGEEAEYVAALSKITRLGKALGKPVGIFSATPAAVQTHARMGFTFLLVAGDSTALVHGAKVALDGCTQALRDVKL</sequence>
<dbReference type="Gene3D" id="3.20.20.60">
    <property type="entry name" value="Phosphoenolpyruvate-binding domains"/>
    <property type="match status" value="1"/>
</dbReference>
<dbReference type="PANTHER" id="PTHR30502:SF0">
    <property type="entry name" value="PHOSPHOENOLPYRUVATE CARBOXYLASE FAMILY PROTEIN"/>
    <property type="match status" value="1"/>
</dbReference>
<proteinExistence type="inferred from homology"/>
<name>A0ABP0B716_9PEZI</name>
<evidence type="ECO:0000313" key="6">
    <source>
        <dbReference type="Proteomes" id="UP001642406"/>
    </source>
</evidence>
<reference evidence="5 6" key="1">
    <citation type="submission" date="2024-01" db="EMBL/GenBank/DDBJ databases">
        <authorList>
            <person name="Allen C."/>
            <person name="Tagirdzhanova G."/>
        </authorList>
    </citation>
    <scope>NUCLEOTIDE SEQUENCE [LARGE SCALE GENOMIC DNA]</scope>
</reference>
<dbReference type="SUPFAM" id="SSF51621">
    <property type="entry name" value="Phosphoenolpyruvate/pyruvate domain"/>
    <property type="match status" value="1"/>
</dbReference>
<comment type="similarity">
    <text evidence="1">Belongs to the HpcH/HpaI aldolase family.</text>
</comment>
<keyword evidence="6" id="KW-1185">Reference proteome</keyword>
<keyword evidence="3" id="KW-0456">Lyase</keyword>